<reference evidence="1" key="1">
    <citation type="submission" date="2021-03" db="EMBL/GenBank/DDBJ databases">
        <authorList>
            <consortium name="DOE Joint Genome Institute"/>
            <person name="Ahrendt S."/>
            <person name="Looney B.P."/>
            <person name="Miyauchi S."/>
            <person name="Morin E."/>
            <person name="Drula E."/>
            <person name="Courty P.E."/>
            <person name="Chicoki N."/>
            <person name="Fauchery L."/>
            <person name="Kohler A."/>
            <person name="Kuo A."/>
            <person name="Labutti K."/>
            <person name="Pangilinan J."/>
            <person name="Lipzen A."/>
            <person name="Riley R."/>
            <person name="Andreopoulos W."/>
            <person name="He G."/>
            <person name="Johnson J."/>
            <person name="Barry K.W."/>
            <person name="Grigoriev I.V."/>
            <person name="Nagy L."/>
            <person name="Hibbett D."/>
            <person name="Henrissat B."/>
            <person name="Matheny P.B."/>
            <person name="Labbe J."/>
            <person name="Martin F."/>
        </authorList>
    </citation>
    <scope>NUCLEOTIDE SEQUENCE</scope>
    <source>
        <strain evidence="1">HHB10654</strain>
    </source>
</reference>
<keyword evidence="2" id="KW-1185">Reference proteome</keyword>
<sequence length="368" mass="41522">MEHRPAYPPLIRPLLKYPPSARNAANIQLNPATPQVGRSAGMSLSVLAYSQPISVSSTCIATMSTFAMASVTAETQVPLYTYQKGANPEHTLYKLNDRQPIWKETEAKPLRPVAFPLQTSTDFLPMTVYFRHNGDFNADKLRMVASFDGDRVFRSDWFKLSGSGATFVDRWYFYFNTIGPLQFRGDFTWHIEGENGWLVATAESRTELEVYSIINWQRAGPVVAKLWSPHGVSANFMRAHVPKFMKSRQDWPLARYYNDIVQSVFDTPLKYDTYAGNAHFSTCYDDGSAGLLNVDLYTTVLESGVAHQALVNCYDLTGMIKVTLSLLPEFQAVHTYRLDPFGFIKSTTCDNLSFNHSIDTLTIVWNEG</sequence>
<dbReference type="EMBL" id="MU277191">
    <property type="protein sequence ID" value="KAI0066855.1"/>
    <property type="molecule type" value="Genomic_DNA"/>
</dbReference>
<reference evidence="1" key="2">
    <citation type="journal article" date="2022" name="New Phytol.">
        <title>Evolutionary transition to the ectomycorrhizal habit in the genomes of a hyperdiverse lineage of mushroom-forming fungi.</title>
        <authorList>
            <person name="Looney B."/>
            <person name="Miyauchi S."/>
            <person name="Morin E."/>
            <person name="Drula E."/>
            <person name="Courty P.E."/>
            <person name="Kohler A."/>
            <person name="Kuo A."/>
            <person name="LaButti K."/>
            <person name="Pangilinan J."/>
            <person name="Lipzen A."/>
            <person name="Riley R."/>
            <person name="Andreopoulos W."/>
            <person name="He G."/>
            <person name="Johnson J."/>
            <person name="Nolan M."/>
            <person name="Tritt A."/>
            <person name="Barry K.W."/>
            <person name="Grigoriev I.V."/>
            <person name="Nagy L.G."/>
            <person name="Hibbett D."/>
            <person name="Henrissat B."/>
            <person name="Matheny P.B."/>
            <person name="Labbe J."/>
            <person name="Martin F.M."/>
        </authorList>
    </citation>
    <scope>NUCLEOTIDE SEQUENCE</scope>
    <source>
        <strain evidence="1">HHB10654</strain>
    </source>
</reference>
<gene>
    <name evidence="1" type="ORF">BV25DRAFT_1251607</name>
</gene>
<organism evidence="1 2">
    <name type="scientific">Artomyces pyxidatus</name>
    <dbReference type="NCBI Taxonomy" id="48021"/>
    <lineage>
        <taxon>Eukaryota</taxon>
        <taxon>Fungi</taxon>
        <taxon>Dikarya</taxon>
        <taxon>Basidiomycota</taxon>
        <taxon>Agaricomycotina</taxon>
        <taxon>Agaricomycetes</taxon>
        <taxon>Russulales</taxon>
        <taxon>Auriscalpiaceae</taxon>
        <taxon>Artomyces</taxon>
    </lineage>
</organism>
<comment type="caution">
    <text evidence="1">The sequence shown here is derived from an EMBL/GenBank/DDBJ whole genome shotgun (WGS) entry which is preliminary data.</text>
</comment>
<name>A0ACB8TEK2_9AGAM</name>
<evidence type="ECO:0000313" key="1">
    <source>
        <dbReference type="EMBL" id="KAI0066855.1"/>
    </source>
</evidence>
<proteinExistence type="predicted"/>
<evidence type="ECO:0000313" key="2">
    <source>
        <dbReference type="Proteomes" id="UP000814140"/>
    </source>
</evidence>
<protein>
    <submittedName>
        <fullName evidence="1">Uncharacterized protein</fullName>
    </submittedName>
</protein>
<accession>A0ACB8TEK2</accession>
<dbReference type="Proteomes" id="UP000814140">
    <property type="component" value="Unassembled WGS sequence"/>
</dbReference>